<evidence type="ECO:0000313" key="6">
    <source>
        <dbReference type="Proteomes" id="UP001170481"/>
    </source>
</evidence>
<dbReference type="Pfam" id="PF04336">
    <property type="entry name" value="ACP_PD"/>
    <property type="match status" value="1"/>
</dbReference>
<evidence type="ECO:0000256" key="1">
    <source>
        <dbReference type="ARBA" id="ARBA00022516"/>
    </source>
</evidence>
<accession>A0AAP4TW83</accession>
<dbReference type="PANTHER" id="PTHR38764">
    <property type="entry name" value="ACYL CARRIER PROTEIN PHOSPHODIESTERASE"/>
    <property type="match status" value="1"/>
</dbReference>
<organism evidence="5 6">
    <name type="scientific">Cobetia amphilecti</name>
    <dbReference type="NCBI Taxonomy" id="1055104"/>
    <lineage>
        <taxon>Bacteria</taxon>
        <taxon>Pseudomonadati</taxon>
        <taxon>Pseudomonadota</taxon>
        <taxon>Gammaproteobacteria</taxon>
        <taxon>Oceanospirillales</taxon>
        <taxon>Halomonadaceae</taxon>
        <taxon>Cobetia</taxon>
    </lineage>
</organism>
<dbReference type="PANTHER" id="PTHR38764:SF1">
    <property type="entry name" value="ACYL CARRIER PROTEIN PHOSPHODIESTERASE"/>
    <property type="match status" value="1"/>
</dbReference>
<keyword evidence="1" id="KW-0444">Lipid biosynthesis</keyword>
<protein>
    <submittedName>
        <fullName evidence="5">ACP phosphodiesterase</fullName>
    </submittedName>
</protein>
<gene>
    <name evidence="5" type="ORF">Q4535_05335</name>
</gene>
<sequence>MNFLGHARLSLAGSDNFLFGNLIADGVRGSDLSDWSPAVEAGIRFHRRCDAVIDAHPETRWLLTQVPPSSRRVAGIAFDMMWDHLLAAEMHDDDIERLYRLLAREEVPSRLSSLIEWIQVRDALRRYRELEFTLATIASIGERMTARRRLRQTSDTCQTSDSRNERHTHKVVILDAGANPLADMTPWLADNRAMLEDSFARLWPDMLALRQPPAI</sequence>
<dbReference type="RefSeq" id="WP_303593176.1">
    <property type="nucleotide sequence ID" value="NZ_JAUORK010000005.1"/>
</dbReference>
<evidence type="ECO:0000256" key="4">
    <source>
        <dbReference type="ARBA" id="ARBA00023160"/>
    </source>
</evidence>
<dbReference type="Proteomes" id="UP001170481">
    <property type="component" value="Unassembled WGS sequence"/>
</dbReference>
<dbReference type="AlphaFoldDB" id="A0AAP4TW83"/>
<reference evidence="5" key="1">
    <citation type="submission" date="2023-07" db="EMBL/GenBank/DDBJ databases">
        <title>Genome content predicts the carbon catabolic preferences of heterotrophic bacteria.</title>
        <authorList>
            <person name="Gralka M."/>
        </authorList>
    </citation>
    <scope>NUCLEOTIDE SEQUENCE</scope>
    <source>
        <strain evidence="5">C2R13</strain>
    </source>
</reference>
<name>A0AAP4TW83_9GAMM</name>
<evidence type="ECO:0000313" key="5">
    <source>
        <dbReference type="EMBL" id="MDO6671537.1"/>
    </source>
</evidence>
<dbReference type="EMBL" id="JAUORK010000005">
    <property type="protein sequence ID" value="MDO6671537.1"/>
    <property type="molecule type" value="Genomic_DNA"/>
</dbReference>
<dbReference type="InterPro" id="IPR007431">
    <property type="entry name" value="ACP_PD"/>
</dbReference>
<dbReference type="GO" id="GO:0006633">
    <property type="term" value="P:fatty acid biosynthetic process"/>
    <property type="evidence" value="ECO:0007669"/>
    <property type="project" value="UniProtKB-KW"/>
</dbReference>
<evidence type="ECO:0000256" key="3">
    <source>
        <dbReference type="ARBA" id="ARBA00023098"/>
    </source>
</evidence>
<keyword evidence="4" id="KW-0275">Fatty acid biosynthesis</keyword>
<keyword evidence="3" id="KW-0443">Lipid metabolism</keyword>
<evidence type="ECO:0000256" key="2">
    <source>
        <dbReference type="ARBA" id="ARBA00022801"/>
    </source>
</evidence>
<dbReference type="GO" id="GO:0008770">
    <property type="term" value="F:[acyl-carrier-protein] phosphodiesterase activity"/>
    <property type="evidence" value="ECO:0007669"/>
    <property type="project" value="InterPro"/>
</dbReference>
<comment type="caution">
    <text evidence="5">The sequence shown here is derived from an EMBL/GenBank/DDBJ whole genome shotgun (WGS) entry which is preliminary data.</text>
</comment>
<keyword evidence="2" id="KW-0378">Hydrolase</keyword>
<proteinExistence type="predicted"/>
<keyword evidence="4" id="KW-0276">Fatty acid metabolism</keyword>